<proteinExistence type="predicted"/>
<organism evidence="1">
    <name type="scientific">Salix viminalis</name>
    <name type="common">Common osier</name>
    <name type="synonym">Basket willow</name>
    <dbReference type="NCBI Taxonomy" id="40686"/>
    <lineage>
        <taxon>Eukaryota</taxon>
        <taxon>Viridiplantae</taxon>
        <taxon>Streptophyta</taxon>
        <taxon>Embryophyta</taxon>
        <taxon>Tracheophyta</taxon>
        <taxon>Spermatophyta</taxon>
        <taxon>Magnoliopsida</taxon>
        <taxon>eudicotyledons</taxon>
        <taxon>Gunneridae</taxon>
        <taxon>Pentapetalae</taxon>
        <taxon>rosids</taxon>
        <taxon>fabids</taxon>
        <taxon>Malpighiales</taxon>
        <taxon>Salicaceae</taxon>
        <taxon>Saliceae</taxon>
        <taxon>Salix</taxon>
    </lineage>
</organism>
<name>A0A6N2MTD1_SALVM</name>
<evidence type="ECO:0000313" key="1">
    <source>
        <dbReference type="EMBL" id="VFU56397.1"/>
    </source>
</evidence>
<sequence length="83" mass="9356">MTERGWISFSTKKLEPTPGDMIHSLNIVLEKVEKMAHTFGQGIAFLVLVSAEHLFQQLINERRKDTFLASGNGHFVPSDRETA</sequence>
<dbReference type="EMBL" id="CAADRP010001929">
    <property type="protein sequence ID" value="VFU56397.1"/>
    <property type="molecule type" value="Genomic_DNA"/>
</dbReference>
<dbReference type="AlphaFoldDB" id="A0A6N2MTD1"/>
<protein>
    <submittedName>
        <fullName evidence="1">Uncharacterized protein</fullName>
    </submittedName>
</protein>
<gene>
    <name evidence="1" type="ORF">SVIM_LOCUS404486</name>
</gene>
<reference evidence="1" key="1">
    <citation type="submission" date="2019-03" db="EMBL/GenBank/DDBJ databases">
        <authorList>
            <person name="Mank J."/>
            <person name="Almeida P."/>
        </authorList>
    </citation>
    <scope>NUCLEOTIDE SEQUENCE</scope>
    <source>
        <strain evidence="1">78183</strain>
    </source>
</reference>
<accession>A0A6N2MTD1</accession>